<dbReference type="PROSITE" id="PS50949">
    <property type="entry name" value="HTH_GNTR"/>
    <property type="match status" value="1"/>
</dbReference>
<keyword evidence="6" id="KW-1185">Reference proteome</keyword>
<organism evidence="5 6">
    <name type="scientific">Stagnihabitans tardus</name>
    <dbReference type="NCBI Taxonomy" id="2699202"/>
    <lineage>
        <taxon>Bacteria</taxon>
        <taxon>Pseudomonadati</taxon>
        <taxon>Pseudomonadota</taxon>
        <taxon>Alphaproteobacteria</taxon>
        <taxon>Rhodobacterales</taxon>
        <taxon>Paracoccaceae</taxon>
        <taxon>Stagnihabitans</taxon>
    </lineage>
</organism>
<evidence type="ECO:0000313" key="5">
    <source>
        <dbReference type="EMBL" id="NBZ90051.1"/>
    </source>
</evidence>
<evidence type="ECO:0000256" key="1">
    <source>
        <dbReference type="ARBA" id="ARBA00023015"/>
    </source>
</evidence>
<dbReference type="GO" id="GO:0003700">
    <property type="term" value="F:DNA-binding transcription factor activity"/>
    <property type="evidence" value="ECO:0007669"/>
    <property type="project" value="InterPro"/>
</dbReference>
<evidence type="ECO:0000259" key="4">
    <source>
        <dbReference type="PROSITE" id="PS50949"/>
    </source>
</evidence>
<dbReference type="SMART" id="SM00345">
    <property type="entry name" value="HTH_GNTR"/>
    <property type="match status" value="1"/>
</dbReference>
<dbReference type="PANTHER" id="PTHR44846">
    <property type="entry name" value="MANNOSYL-D-GLYCERATE TRANSPORT/METABOLISM SYSTEM REPRESSOR MNGR-RELATED"/>
    <property type="match status" value="1"/>
</dbReference>
<dbReference type="GO" id="GO:0003677">
    <property type="term" value="F:DNA binding"/>
    <property type="evidence" value="ECO:0007669"/>
    <property type="project" value="UniProtKB-KW"/>
</dbReference>
<dbReference type="Pfam" id="PF00392">
    <property type="entry name" value="GntR"/>
    <property type="match status" value="1"/>
</dbReference>
<feature type="domain" description="HTH gntR-type" evidence="4">
    <location>
        <begin position="7"/>
        <end position="75"/>
    </location>
</feature>
<keyword evidence="1" id="KW-0805">Transcription regulation</keyword>
<dbReference type="PANTHER" id="PTHR44846:SF17">
    <property type="entry name" value="GNTR-FAMILY TRANSCRIPTIONAL REGULATOR"/>
    <property type="match status" value="1"/>
</dbReference>
<gene>
    <name evidence="5" type="ORF">GV832_20925</name>
</gene>
<comment type="caution">
    <text evidence="5">The sequence shown here is derived from an EMBL/GenBank/DDBJ whole genome shotgun (WGS) entry which is preliminary data.</text>
</comment>
<dbReference type="Gene3D" id="3.40.1410.10">
    <property type="entry name" value="Chorismate lyase-like"/>
    <property type="match status" value="1"/>
</dbReference>
<dbReference type="SMART" id="SM00866">
    <property type="entry name" value="UTRA"/>
    <property type="match status" value="1"/>
</dbReference>
<dbReference type="SUPFAM" id="SSF46785">
    <property type="entry name" value="Winged helix' DNA-binding domain"/>
    <property type="match status" value="1"/>
</dbReference>
<name>A0AAE5BWI3_9RHOB</name>
<dbReference type="EMBL" id="JAABNR010000047">
    <property type="protein sequence ID" value="NBZ90051.1"/>
    <property type="molecule type" value="Genomic_DNA"/>
</dbReference>
<dbReference type="Gene3D" id="1.10.10.10">
    <property type="entry name" value="Winged helix-like DNA-binding domain superfamily/Winged helix DNA-binding domain"/>
    <property type="match status" value="1"/>
</dbReference>
<dbReference type="Pfam" id="PF07702">
    <property type="entry name" value="UTRA"/>
    <property type="match status" value="1"/>
</dbReference>
<reference evidence="5" key="1">
    <citation type="submission" date="2020-01" db="EMBL/GenBank/DDBJ databases">
        <authorList>
            <person name="Chen W.-M."/>
        </authorList>
    </citation>
    <scope>NUCLEOTIDE SEQUENCE</scope>
    <source>
        <strain evidence="5">CYK-10</strain>
    </source>
</reference>
<evidence type="ECO:0000256" key="2">
    <source>
        <dbReference type="ARBA" id="ARBA00023125"/>
    </source>
</evidence>
<dbReference type="InterPro" id="IPR050679">
    <property type="entry name" value="Bact_HTH_transcr_reg"/>
</dbReference>
<proteinExistence type="predicted"/>
<dbReference type="InterPro" id="IPR036388">
    <property type="entry name" value="WH-like_DNA-bd_sf"/>
</dbReference>
<sequence>MGQGRDISAAARIRDQLRDWIRAEGLRPGDRLPTEAELTARFGVSRPALREALKGMELDGMIAAQRGSGRYVAPAMAVQVERPITAFESVTEMLGRAGHRPQTRLLQAGRVPSPPDVAAALGLAEDSPVWRLEKLRLIEGQPLLYSLEYLPLALLPPDHPVFDWSGSLMALMQGLGLAPVMSRATVSAVGPPETQADLGSLGAGGPLLLVAETCFTAAGQAVIRSLIYHAGHQFSFSFARK</sequence>
<dbReference type="InterPro" id="IPR036390">
    <property type="entry name" value="WH_DNA-bd_sf"/>
</dbReference>
<dbReference type="CDD" id="cd07377">
    <property type="entry name" value="WHTH_GntR"/>
    <property type="match status" value="1"/>
</dbReference>
<dbReference type="InterPro" id="IPR028978">
    <property type="entry name" value="Chorismate_lyase_/UTRA_dom_sf"/>
</dbReference>
<dbReference type="RefSeq" id="WP_168776831.1">
    <property type="nucleotide sequence ID" value="NZ_JAABNR010000047.1"/>
</dbReference>
<dbReference type="InterPro" id="IPR011663">
    <property type="entry name" value="UTRA"/>
</dbReference>
<evidence type="ECO:0000313" key="6">
    <source>
        <dbReference type="Proteomes" id="UP001193501"/>
    </source>
</evidence>
<dbReference type="Proteomes" id="UP001193501">
    <property type="component" value="Unassembled WGS sequence"/>
</dbReference>
<keyword evidence="3" id="KW-0804">Transcription</keyword>
<protein>
    <submittedName>
        <fullName evidence="5">UTRA domain-containing protein</fullName>
    </submittedName>
</protein>
<dbReference type="PRINTS" id="PR00035">
    <property type="entry name" value="HTHGNTR"/>
</dbReference>
<dbReference type="SUPFAM" id="SSF64288">
    <property type="entry name" value="Chorismate lyase-like"/>
    <property type="match status" value="1"/>
</dbReference>
<keyword evidence="2" id="KW-0238">DNA-binding</keyword>
<accession>A0AAE5BWI3</accession>
<evidence type="ECO:0000256" key="3">
    <source>
        <dbReference type="ARBA" id="ARBA00023163"/>
    </source>
</evidence>
<dbReference type="GO" id="GO:0045892">
    <property type="term" value="P:negative regulation of DNA-templated transcription"/>
    <property type="evidence" value="ECO:0007669"/>
    <property type="project" value="TreeGrafter"/>
</dbReference>
<dbReference type="InterPro" id="IPR000524">
    <property type="entry name" value="Tscrpt_reg_HTH_GntR"/>
</dbReference>
<dbReference type="AlphaFoldDB" id="A0AAE5BWI3"/>